<feature type="compositionally biased region" description="Low complexity" evidence="1">
    <location>
        <begin position="47"/>
        <end position="58"/>
    </location>
</feature>
<reference evidence="3 4" key="1">
    <citation type="submission" date="2022-06" db="EMBL/GenBank/DDBJ databases">
        <title>Roseomonas CN29.</title>
        <authorList>
            <person name="Cheng Y."/>
            <person name="He X."/>
        </authorList>
    </citation>
    <scope>NUCLEOTIDE SEQUENCE [LARGE SCALE GENOMIC DNA]</scope>
    <source>
        <strain evidence="3 4">CN29</strain>
    </source>
</reference>
<evidence type="ECO:0000256" key="2">
    <source>
        <dbReference type="SAM" id="SignalP"/>
    </source>
</evidence>
<dbReference type="EMBL" id="JANJOU010000004">
    <property type="protein sequence ID" value="MCR0981972.1"/>
    <property type="molecule type" value="Genomic_DNA"/>
</dbReference>
<feature type="region of interest" description="Disordered" evidence="1">
    <location>
        <begin position="35"/>
        <end position="71"/>
    </location>
</feature>
<feature type="signal peptide" evidence="2">
    <location>
        <begin position="1"/>
        <end position="28"/>
    </location>
</feature>
<feature type="chain" id="PRO_5045249936" evidence="2">
    <location>
        <begin position="29"/>
        <end position="71"/>
    </location>
</feature>
<gene>
    <name evidence="3" type="ORF">NRP21_07915</name>
</gene>
<keyword evidence="2" id="KW-0732">Signal</keyword>
<keyword evidence="4" id="KW-1185">Reference proteome</keyword>
<evidence type="ECO:0000313" key="4">
    <source>
        <dbReference type="Proteomes" id="UP001524642"/>
    </source>
</evidence>
<sequence length="71" mass="6958">MSRITKTLGILGLAAALLTPVLSQDAHAARAWSVGGEGVASEADTSGTGYQYGGQTLLEQSGATGGGGQHG</sequence>
<organism evidence="3 4">
    <name type="scientific">Roseomonas populi</name>
    <dbReference type="NCBI Taxonomy" id="3121582"/>
    <lineage>
        <taxon>Bacteria</taxon>
        <taxon>Pseudomonadati</taxon>
        <taxon>Pseudomonadota</taxon>
        <taxon>Alphaproteobacteria</taxon>
        <taxon>Acetobacterales</taxon>
        <taxon>Roseomonadaceae</taxon>
        <taxon>Roseomonas</taxon>
    </lineage>
</organism>
<name>A0ABT1X1J3_9PROT</name>
<dbReference type="Proteomes" id="UP001524642">
    <property type="component" value="Unassembled WGS sequence"/>
</dbReference>
<protein>
    <submittedName>
        <fullName evidence="3">Uncharacterized protein</fullName>
    </submittedName>
</protein>
<evidence type="ECO:0000313" key="3">
    <source>
        <dbReference type="EMBL" id="MCR0981972.1"/>
    </source>
</evidence>
<comment type="caution">
    <text evidence="3">The sequence shown here is derived from an EMBL/GenBank/DDBJ whole genome shotgun (WGS) entry which is preliminary data.</text>
</comment>
<accession>A0ABT1X1J3</accession>
<dbReference type="RefSeq" id="WP_257715642.1">
    <property type="nucleotide sequence ID" value="NZ_JANJOU010000004.1"/>
</dbReference>
<proteinExistence type="predicted"/>
<evidence type="ECO:0000256" key="1">
    <source>
        <dbReference type="SAM" id="MobiDB-lite"/>
    </source>
</evidence>